<dbReference type="InterPro" id="IPR000531">
    <property type="entry name" value="Beta-barrel_TonB"/>
</dbReference>
<keyword evidence="1 2" id="KW-0472">Membrane</keyword>
<reference evidence="6 7" key="1">
    <citation type="submission" date="2016-07" db="EMBL/GenBank/DDBJ databases">
        <title>Genome of Pelobium manganitolerans.</title>
        <authorList>
            <person name="Wu S."/>
            <person name="Wang G."/>
        </authorList>
    </citation>
    <scope>NUCLEOTIDE SEQUENCE [LARGE SCALE GENOMIC DNA]</scope>
    <source>
        <strain evidence="6 7">YS-25</strain>
    </source>
</reference>
<dbReference type="InterPro" id="IPR012910">
    <property type="entry name" value="Plug_dom"/>
</dbReference>
<keyword evidence="1" id="KW-1134">Transmembrane beta strand</keyword>
<keyword evidence="2" id="KW-0798">TonB box</keyword>
<dbReference type="NCBIfam" id="TIGR04057">
    <property type="entry name" value="SusC_RagA_signa"/>
    <property type="match status" value="1"/>
</dbReference>
<evidence type="ECO:0000256" key="3">
    <source>
        <dbReference type="SAM" id="SignalP"/>
    </source>
</evidence>
<dbReference type="PROSITE" id="PS52016">
    <property type="entry name" value="TONB_DEPENDENT_REC_3"/>
    <property type="match status" value="1"/>
</dbReference>
<dbReference type="Gene3D" id="2.170.130.10">
    <property type="entry name" value="TonB-dependent receptor, plug domain"/>
    <property type="match status" value="1"/>
</dbReference>
<sequence length="1023" mass="113555">MRRFILFVFCLLATSLLNVQAQQKTVAGTVTDSSGPLPGAIVYEKGIESNATVTAVDGGFRLALKGNSSTIIVKLLGYLQQEVDIAGKTTISINLKNDTKGLEEVVVVGYGTKKKITQTGATSQITGAEIRQNPSASLQNTLMGRLPGFASQQISGQPGSDGARFNIRGANSYTGQVNVLVIVDDIEFGQPLSDIDPDQVESITILKDAATTAIYGAKGANGVVLITTRRGIAGKPQISFRSETGLQAPTFKFKYLNSYEVATLANQAAANAGTPNVWTQEDLDHFKNGTDPYGHPDVDWSDVILRKNSNQVRNNLNISGGTDKAKYFVTLGQLYQNGIMKDFSSDETGFNSNYYYKRYNFRTNVDIKATKTFDLSVDMSGYMGEQNQPWLRGTSNNPFFELNDYKRLPPFAYPIYNPDGSYGGNNSSQLARLAYNIVGRMTYLGYERANENGIVTNVTARQKLDFITKGLSARAVFGYSNANSYTRELKRGSFPSFVYDSKTETYSPFDPATLRLPVMTVSSDPGRMNRRINLQGNLSYDRTFDKKHHVNGLVLYNQYTRTPGATIPESFRGFSFRTGYDYQLKYIVELSMGYNGSDKFPKQNRYGFFPAASVGWNIAEENFFKDNIKFIDLFKIRASYGLVGDDERAGAAGSYESQKYTEATGAYNFGETYNSTADNQSRLSEGALANTNLRWEKEESKNLGLDLNAFKGKLRLTTDVFSRLRTDILRARQSVPEYAGVGFGVANYAKLKTEGFEIDATYRDKVKEVYFSINGNVSVAKSTIIEADEAVPEFPYQAQTGGPLGRTLGYVFDGFYTPENIATSVKPGIPVGPGDLRYKDLNNDGIIDATDRMILPYSNIPNTIYGANFAVSYKGISLALTLQAAANFTMRAISTQIVPFNSNLRPIHLDTWTPENPNATLPRILPNWVGTVNDPNTYVSNFWDKRADYLRIKSAEVSYALPHKLVQHIYLKGLRVYANGNNLHTWMLKEKNVYNLDPESVSGTYVQSYPQQRIWNFGLQVTF</sequence>
<evidence type="ECO:0000313" key="7">
    <source>
        <dbReference type="Proteomes" id="UP000283433"/>
    </source>
</evidence>
<dbReference type="NCBIfam" id="TIGR04056">
    <property type="entry name" value="OMP_RagA_SusC"/>
    <property type="match status" value="1"/>
</dbReference>
<keyword evidence="3" id="KW-0732">Signal</keyword>
<proteinExistence type="inferred from homology"/>
<keyword evidence="1" id="KW-0813">Transport</keyword>
<dbReference type="InterPro" id="IPR023996">
    <property type="entry name" value="TonB-dep_OMP_SusC/RagA"/>
</dbReference>
<evidence type="ECO:0000259" key="5">
    <source>
        <dbReference type="Pfam" id="PF07715"/>
    </source>
</evidence>
<feature type="chain" id="PRO_5019347484" evidence="3">
    <location>
        <begin position="22"/>
        <end position="1023"/>
    </location>
</feature>
<dbReference type="Pfam" id="PF07715">
    <property type="entry name" value="Plug"/>
    <property type="match status" value="1"/>
</dbReference>
<dbReference type="InterPro" id="IPR023997">
    <property type="entry name" value="TonB-dep_OMP_SusC/RagA_CS"/>
</dbReference>
<keyword evidence="1" id="KW-0998">Cell outer membrane</keyword>
<dbReference type="Pfam" id="PF00593">
    <property type="entry name" value="TonB_dep_Rec_b-barrel"/>
    <property type="match status" value="1"/>
</dbReference>
<evidence type="ECO:0000256" key="2">
    <source>
        <dbReference type="RuleBase" id="RU003357"/>
    </source>
</evidence>
<organism evidence="6 7">
    <name type="scientific">Pelobium manganitolerans</name>
    <dbReference type="NCBI Taxonomy" id="1842495"/>
    <lineage>
        <taxon>Bacteria</taxon>
        <taxon>Pseudomonadati</taxon>
        <taxon>Bacteroidota</taxon>
        <taxon>Sphingobacteriia</taxon>
        <taxon>Sphingobacteriales</taxon>
        <taxon>Sphingobacteriaceae</taxon>
        <taxon>Pelobium</taxon>
    </lineage>
</organism>
<dbReference type="EMBL" id="MBTA01000029">
    <property type="protein sequence ID" value="RKD12904.1"/>
    <property type="molecule type" value="Genomic_DNA"/>
</dbReference>
<comment type="caution">
    <text evidence="6">The sequence shown here is derived from an EMBL/GenBank/DDBJ whole genome shotgun (WGS) entry which is preliminary data.</text>
</comment>
<comment type="subcellular location">
    <subcellularLocation>
        <location evidence="1">Cell outer membrane</location>
        <topology evidence="1">Multi-pass membrane protein</topology>
    </subcellularLocation>
</comment>
<gene>
    <name evidence="6" type="ORF">BCY91_11040</name>
</gene>
<dbReference type="InterPro" id="IPR037066">
    <property type="entry name" value="Plug_dom_sf"/>
</dbReference>
<evidence type="ECO:0000313" key="6">
    <source>
        <dbReference type="EMBL" id="RKD12904.1"/>
    </source>
</evidence>
<feature type="domain" description="TonB-dependent receptor plug" evidence="5">
    <location>
        <begin position="115"/>
        <end position="223"/>
    </location>
</feature>
<dbReference type="AlphaFoldDB" id="A0A419S2E4"/>
<evidence type="ECO:0000259" key="4">
    <source>
        <dbReference type="Pfam" id="PF00593"/>
    </source>
</evidence>
<comment type="similarity">
    <text evidence="1 2">Belongs to the TonB-dependent receptor family.</text>
</comment>
<dbReference type="Pfam" id="PF13715">
    <property type="entry name" value="CarbopepD_reg_2"/>
    <property type="match status" value="1"/>
</dbReference>
<keyword evidence="1" id="KW-0812">Transmembrane</keyword>
<dbReference type="SUPFAM" id="SSF49464">
    <property type="entry name" value="Carboxypeptidase regulatory domain-like"/>
    <property type="match status" value="1"/>
</dbReference>
<feature type="signal peptide" evidence="3">
    <location>
        <begin position="1"/>
        <end position="21"/>
    </location>
</feature>
<keyword evidence="7" id="KW-1185">Reference proteome</keyword>
<dbReference type="InterPro" id="IPR008969">
    <property type="entry name" value="CarboxyPept-like_regulatory"/>
</dbReference>
<dbReference type="SUPFAM" id="SSF56935">
    <property type="entry name" value="Porins"/>
    <property type="match status" value="1"/>
</dbReference>
<feature type="domain" description="TonB-dependent receptor-like beta-barrel" evidence="4">
    <location>
        <begin position="391"/>
        <end position="804"/>
    </location>
</feature>
<dbReference type="Gene3D" id="2.60.40.1120">
    <property type="entry name" value="Carboxypeptidase-like, regulatory domain"/>
    <property type="match status" value="1"/>
</dbReference>
<dbReference type="Proteomes" id="UP000283433">
    <property type="component" value="Unassembled WGS sequence"/>
</dbReference>
<dbReference type="RefSeq" id="WP_182995414.1">
    <property type="nucleotide sequence ID" value="NZ_MBTA01000029.1"/>
</dbReference>
<accession>A0A419S2E4</accession>
<dbReference type="InterPro" id="IPR039426">
    <property type="entry name" value="TonB-dep_rcpt-like"/>
</dbReference>
<evidence type="ECO:0000256" key="1">
    <source>
        <dbReference type="PROSITE-ProRule" id="PRU01360"/>
    </source>
</evidence>
<protein>
    <submittedName>
        <fullName evidence="6">Uncharacterized protein</fullName>
    </submittedName>
</protein>
<name>A0A419S2E4_9SPHI</name>
<dbReference type="FunFam" id="2.170.130.10:FF:000003">
    <property type="entry name" value="SusC/RagA family TonB-linked outer membrane protein"/>
    <property type="match status" value="1"/>
</dbReference>
<dbReference type="GO" id="GO:0009279">
    <property type="term" value="C:cell outer membrane"/>
    <property type="evidence" value="ECO:0007669"/>
    <property type="project" value="UniProtKB-SubCell"/>
</dbReference>